<organism evidence="2 3">
    <name type="scientific">Fusarium solani</name>
    <name type="common">Filamentous fungus</name>
    <dbReference type="NCBI Taxonomy" id="169388"/>
    <lineage>
        <taxon>Eukaryota</taxon>
        <taxon>Fungi</taxon>
        <taxon>Dikarya</taxon>
        <taxon>Ascomycota</taxon>
        <taxon>Pezizomycotina</taxon>
        <taxon>Sordariomycetes</taxon>
        <taxon>Hypocreomycetidae</taxon>
        <taxon>Hypocreales</taxon>
        <taxon>Nectriaceae</taxon>
        <taxon>Fusarium</taxon>
        <taxon>Fusarium solani species complex</taxon>
    </lineage>
</organism>
<dbReference type="AlphaFoldDB" id="A0A9P9K7K7"/>
<dbReference type="EMBL" id="JAGTJS010000016">
    <property type="protein sequence ID" value="KAH7246945.1"/>
    <property type="molecule type" value="Genomic_DNA"/>
</dbReference>
<evidence type="ECO:0000313" key="3">
    <source>
        <dbReference type="Proteomes" id="UP000736672"/>
    </source>
</evidence>
<dbReference type="OrthoDB" id="5362269at2759"/>
<evidence type="ECO:0000256" key="1">
    <source>
        <dbReference type="SAM" id="MobiDB-lite"/>
    </source>
</evidence>
<protein>
    <submittedName>
        <fullName evidence="2">Uncharacterized protein</fullName>
    </submittedName>
</protein>
<feature type="compositionally biased region" description="Basic and acidic residues" evidence="1">
    <location>
        <begin position="186"/>
        <end position="195"/>
    </location>
</feature>
<feature type="region of interest" description="Disordered" evidence="1">
    <location>
        <begin position="86"/>
        <end position="226"/>
    </location>
</feature>
<comment type="caution">
    <text evidence="2">The sequence shown here is derived from an EMBL/GenBank/DDBJ whole genome shotgun (WGS) entry which is preliminary data.</text>
</comment>
<accession>A0A9P9K7K7</accession>
<dbReference type="Proteomes" id="UP000736672">
    <property type="component" value="Unassembled WGS sequence"/>
</dbReference>
<feature type="compositionally biased region" description="Low complexity" evidence="1">
    <location>
        <begin position="86"/>
        <end position="95"/>
    </location>
</feature>
<evidence type="ECO:0000313" key="2">
    <source>
        <dbReference type="EMBL" id="KAH7246945.1"/>
    </source>
</evidence>
<reference evidence="2" key="1">
    <citation type="journal article" date="2021" name="Nat. Commun.">
        <title>Genetic determinants of endophytism in the Arabidopsis root mycobiome.</title>
        <authorList>
            <person name="Mesny F."/>
            <person name="Miyauchi S."/>
            <person name="Thiergart T."/>
            <person name="Pickel B."/>
            <person name="Atanasova L."/>
            <person name="Karlsson M."/>
            <person name="Huettel B."/>
            <person name="Barry K.W."/>
            <person name="Haridas S."/>
            <person name="Chen C."/>
            <person name="Bauer D."/>
            <person name="Andreopoulos W."/>
            <person name="Pangilinan J."/>
            <person name="LaButti K."/>
            <person name="Riley R."/>
            <person name="Lipzen A."/>
            <person name="Clum A."/>
            <person name="Drula E."/>
            <person name="Henrissat B."/>
            <person name="Kohler A."/>
            <person name="Grigoriev I.V."/>
            <person name="Martin F.M."/>
            <person name="Hacquard S."/>
        </authorList>
    </citation>
    <scope>NUCLEOTIDE SEQUENCE</scope>
    <source>
        <strain evidence="2">FSSC 5 MPI-SDFR-AT-0091</strain>
    </source>
</reference>
<keyword evidence="3" id="KW-1185">Reference proteome</keyword>
<gene>
    <name evidence="2" type="ORF">B0J15DRAFT_597075</name>
</gene>
<proteinExistence type="predicted"/>
<name>A0A9P9K7K7_FUSSL</name>
<feature type="compositionally biased region" description="Basic and acidic residues" evidence="1">
    <location>
        <begin position="145"/>
        <end position="154"/>
    </location>
</feature>
<sequence>MSLLTSISTRYGIDAAVTDYTSWYSSINPKHYTEGWTWCGSCVPIHTQYLADKDGKLTKTAYGFISPDILEADGYRIISSMFIGGPKPTSPGPGSEECEAHDYHWHCPPGVEEPSYSPGDKPADGKNGSGDENDGGSGGPGEYQAHGDHWHCPEGVEEPSYAPDEAPGSEASGKPSAGAESNGRTPHGDHWHCPESVEEPTPPPPAGSSTLATVKEPAASSWPEEPVPTVVANEGSILAGPSTCMAVAIAFFFGALMA</sequence>